<feature type="domain" description="MYND-type" evidence="5">
    <location>
        <begin position="7"/>
        <end position="45"/>
    </location>
</feature>
<sequence>MSAARVCATCSAANVPLQQCARCKSASYCNKSCQKANWKAHKQACARHAQDGRQPSIEAKAQQPFTAGEQDKKPFTAIDRNVFLHDRTEEKTYQLLIDTLRMRQEDEYALNGELMSGTIYNQEPSSENAFRTLIRKAKAVPGLLPPWWDERSTGKCLDYARDSAQFSLAHAQEKHDIQETWGDTKMPMKLRMLAERVYGNTPGGHRSDAMLGMMMGIEGDDSGMSSTTIDLAALMRSAS</sequence>
<dbReference type="InterPro" id="IPR002893">
    <property type="entry name" value="Znf_MYND"/>
</dbReference>
<keyword evidence="3" id="KW-0862">Zinc</keyword>
<dbReference type="RefSeq" id="XP_069225211.1">
    <property type="nucleotide sequence ID" value="XM_069377825.1"/>
</dbReference>
<evidence type="ECO:0000256" key="4">
    <source>
        <dbReference type="PROSITE-ProRule" id="PRU00134"/>
    </source>
</evidence>
<evidence type="ECO:0000256" key="1">
    <source>
        <dbReference type="ARBA" id="ARBA00022723"/>
    </source>
</evidence>
<evidence type="ECO:0000313" key="7">
    <source>
        <dbReference type="Proteomes" id="UP000803884"/>
    </source>
</evidence>
<dbReference type="GeneID" id="96010663"/>
<dbReference type="AlphaFoldDB" id="A0AB34KB97"/>
<evidence type="ECO:0000313" key="6">
    <source>
        <dbReference type="EMBL" id="KAL1582104.1"/>
    </source>
</evidence>
<keyword evidence="2 4" id="KW-0863">Zinc-finger</keyword>
<evidence type="ECO:0000256" key="3">
    <source>
        <dbReference type="ARBA" id="ARBA00022833"/>
    </source>
</evidence>
<evidence type="ECO:0000259" key="5">
    <source>
        <dbReference type="PROSITE" id="PS50865"/>
    </source>
</evidence>
<accession>A0AB34KB97</accession>
<dbReference type="PROSITE" id="PS01360">
    <property type="entry name" value="ZF_MYND_1"/>
    <property type="match status" value="1"/>
</dbReference>
<keyword evidence="7" id="KW-1185">Reference proteome</keyword>
<organism evidence="6 7">
    <name type="scientific">Cladosporium halotolerans</name>
    <dbReference type="NCBI Taxonomy" id="1052096"/>
    <lineage>
        <taxon>Eukaryota</taxon>
        <taxon>Fungi</taxon>
        <taxon>Dikarya</taxon>
        <taxon>Ascomycota</taxon>
        <taxon>Pezizomycotina</taxon>
        <taxon>Dothideomycetes</taxon>
        <taxon>Dothideomycetidae</taxon>
        <taxon>Cladosporiales</taxon>
        <taxon>Cladosporiaceae</taxon>
        <taxon>Cladosporium</taxon>
    </lineage>
</organism>
<dbReference type="Proteomes" id="UP000803884">
    <property type="component" value="Unassembled WGS sequence"/>
</dbReference>
<dbReference type="GO" id="GO:0008270">
    <property type="term" value="F:zinc ion binding"/>
    <property type="evidence" value="ECO:0007669"/>
    <property type="project" value="UniProtKB-KW"/>
</dbReference>
<proteinExistence type="predicted"/>
<dbReference type="EMBL" id="JAAQHG020000067">
    <property type="protein sequence ID" value="KAL1582104.1"/>
    <property type="molecule type" value="Genomic_DNA"/>
</dbReference>
<keyword evidence="1" id="KW-0479">Metal-binding</keyword>
<dbReference type="Pfam" id="PF01753">
    <property type="entry name" value="zf-MYND"/>
    <property type="match status" value="1"/>
</dbReference>
<evidence type="ECO:0000256" key="2">
    <source>
        <dbReference type="ARBA" id="ARBA00022771"/>
    </source>
</evidence>
<reference evidence="6 7" key="1">
    <citation type="journal article" date="2020" name="Microbiol. Resour. Announc.">
        <title>Draft Genome Sequence of a Cladosporium Species Isolated from the Mesophotic Ascidian Didemnum maculosum.</title>
        <authorList>
            <person name="Gioti A."/>
            <person name="Siaperas R."/>
            <person name="Nikolaivits E."/>
            <person name="Le Goff G."/>
            <person name="Ouazzani J."/>
            <person name="Kotoulas G."/>
            <person name="Topakas E."/>
        </authorList>
    </citation>
    <scope>NUCLEOTIDE SEQUENCE [LARGE SCALE GENOMIC DNA]</scope>
    <source>
        <strain evidence="6 7">TM138-S3</strain>
    </source>
</reference>
<dbReference type="SUPFAM" id="SSF144232">
    <property type="entry name" value="HIT/MYND zinc finger-like"/>
    <property type="match status" value="1"/>
</dbReference>
<dbReference type="Gene3D" id="6.10.140.2220">
    <property type="match status" value="1"/>
</dbReference>
<comment type="caution">
    <text evidence="6">The sequence shown here is derived from an EMBL/GenBank/DDBJ whole genome shotgun (WGS) entry which is preliminary data.</text>
</comment>
<name>A0AB34KB97_9PEZI</name>
<protein>
    <recommendedName>
        <fullName evidence="5">MYND-type domain-containing protein</fullName>
    </recommendedName>
</protein>
<gene>
    <name evidence="6" type="ORF">WHR41_09221</name>
</gene>
<dbReference type="PROSITE" id="PS50865">
    <property type="entry name" value="ZF_MYND_2"/>
    <property type="match status" value="1"/>
</dbReference>